<dbReference type="EMBL" id="BKCJ010275217">
    <property type="protein sequence ID" value="GEZ40746.1"/>
    <property type="molecule type" value="Genomic_DNA"/>
</dbReference>
<sequence length="569" mass="64850">SISTWEDLTTRFLAQFFPPERTAKLRNDILMFQQHQRESLSKARTHFKNLLLKVPHHGIDRWLQIKIFYDHVSFQLKCQIDHAADGKLRDKNTDESWEIIKNLTLYDHDSWNDSKDSIKPVKAIFVSTNASKTPDRRLLELEDEINFLLNGPKPVPRSSSINVPQAYTKAISSNPLQTPGSGISILLAVGTPSTGSGNLYCQWELSPGSGNALCILFPTLLFETVVKTIRIDNGTELKNNELIELYRLKRIKREYSNARTPQQNGVAERKNRTVIKAARTMVYNLETKRVEENLHVNFLENKPNVARKGYAWMFDLDYLTNSMNYEPVTVENQANKSAGPKEDNNSVGTQANDDQGANLEEIDLNEKHFVMPIWSACSTTVKSLGDKIEKNSNFKTCEKPINQVGHIFLEELVKLKRQEKEANNVAESLRKEATHDIQNANTSSTNLLNTVSTPLSIIGPSREFNDGELSYPDDPLMPHLEDIYTSLSEGIFTDLSYDEVYQMDVMSAFLYGTIDEELYVSQPPGFVDPKFHIKVYKVVKALYGLHQAPRAWYATFLLSWRIVDIEKEL</sequence>
<dbReference type="PANTHER" id="PTHR42648:SF28">
    <property type="entry name" value="TRANSPOSON-ENCODED PROTEIN WITH RIBONUCLEASE H-LIKE AND RETROVIRUS ZINC FINGER-LIKE DOMAINS"/>
    <property type="match status" value="1"/>
</dbReference>
<dbReference type="GO" id="GO:0003676">
    <property type="term" value="F:nucleic acid binding"/>
    <property type="evidence" value="ECO:0007669"/>
    <property type="project" value="InterPro"/>
</dbReference>
<dbReference type="InterPro" id="IPR039537">
    <property type="entry name" value="Retrotran_Ty1/copia-like"/>
</dbReference>
<evidence type="ECO:0000256" key="2">
    <source>
        <dbReference type="ARBA" id="ARBA00022801"/>
    </source>
</evidence>
<dbReference type="PANTHER" id="PTHR42648">
    <property type="entry name" value="TRANSPOSASE, PUTATIVE-RELATED"/>
    <property type="match status" value="1"/>
</dbReference>
<protein>
    <submittedName>
        <fullName evidence="5">Zinc finger, CCHC-type</fullName>
    </submittedName>
</protein>
<name>A0A699ICJ5_TANCI</name>
<dbReference type="InterPro" id="IPR005162">
    <property type="entry name" value="Retrotrans_gag_dom"/>
</dbReference>
<dbReference type="GO" id="GO:0046872">
    <property type="term" value="F:metal ion binding"/>
    <property type="evidence" value="ECO:0007669"/>
    <property type="project" value="UniProtKB-KW"/>
</dbReference>
<comment type="caution">
    <text evidence="5">The sequence shown here is derived from an EMBL/GenBank/DDBJ whole genome shotgun (WGS) entry which is preliminary data.</text>
</comment>
<gene>
    <name evidence="5" type="ORF">Tci_512719</name>
</gene>
<dbReference type="AlphaFoldDB" id="A0A699ICJ5"/>
<feature type="compositionally biased region" description="Polar residues" evidence="3">
    <location>
        <begin position="345"/>
        <end position="354"/>
    </location>
</feature>
<reference evidence="5" key="1">
    <citation type="journal article" date="2019" name="Sci. Rep.">
        <title>Draft genome of Tanacetum cinerariifolium, the natural source of mosquito coil.</title>
        <authorList>
            <person name="Yamashiro T."/>
            <person name="Shiraishi A."/>
            <person name="Satake H."/>
            <person name="Nakayama K."/>
        </authorList>
    </citation>
    <scope>NUCLEOTIDE SEQUENCE</scope>
</reference>
<dbReference type="InterPro" id="IPR036397">
    <property type="entry name" value="RNaseH_sf"/>
</dbReference>
<dbReference type="Pfam" id="PF07727">
    <property type="entry name" value="RVT_2"/>
    <property type="match status" value="1"/>
</dbReference>
<dbReference type="PROSITE" id="PS50994">
    <property type="entry name" value="INTEGRASE"/>
    <property type="match status" value="1"/>
</dbReference>
<evidence type="ECO:0000259" key="4">
    <source>
        <dbReference type="PROSITE" id="PS50994"/>
    </source>
</evidence>
<feature type="non-terminal residue" evidence="5">
    <location>
        <position position="1"/>
    </location>
</feature>
<dbReference type="InterPro" id="IPR001584">
    <property type="entry name" value="Integrase_cat-core"/>
</dbReference>
<dbReference type="GO" id="GO:0016787">
    <property type="term" value="F:hydrolase activity"/>
    <property type="evidence" value="ECO:0007669"/>
    <property type="project" value="UniProtKB-KW"/>
</dbReference>
<accession>A0A699ICJ5</accession>
<dbReference type="GO" id="GO:0015074">
    <property type="term" value="P:DNA integration"/>
    <property type="evidence" value="ECO:0007669"/>
    <property type="project" value="InterPro"/>
</dbReference>
<feature type="region of interest" description="Disordered" evidence="3">
    <location>
        <begin position="334"/>
        <end position="354"/>
    </location>
</feature>
<dbReference type="SUPFAM" id="SSF53098">
    <property type="entry name" value="Ribonuclease H-like"/>
    <property type="match status" value="1"/>
</dbReference>
<evidence type="ECO:0000313" key="5">
    <source>
        <dbReference type="EMBL" id="GEZ40746.1"/>
    </source>
</evidence>
<evidence type="ECO:0000256" key="1">
    <source>
        <dbReference type="ARBA" id="ARBA00022723"/>
    </source>
</evidence>
<evidence type="ECO:0000256" key="3">
    <source>
        <dbReference type="SAM" id="MobiDB-lite"/>
    </source>
</evidence>
<keyword evidence="2" id="KW-0378">Hydrolase</keyword>
<dbReference type="Gene3D" id="3.30.420.10">
    <property type="entry name" value="Ribonuclease H-like superfamily/Ribonuclease H"/>
    <property type="match status" value="1"/>
</dbReference>
<dbReference type="Pfam" id="PF03732">
    <property type="entry name" value="Retrotrans_gag"/>
    <property type="match status" value="1"/>
</dbReference>
<keyword evidence="1" id="KW-0479">Metal-binding</keyword>
<feature type="domain" description="Integrase catalytic" evidence="4">
    <location>
        <begin position="160"/>
        <end position="335"/>
    </location>
</feature>
<dbReference type="InterPro" id="IPR012337">
    <property type="entry name" value="RNaseH-like_sf"/>
</dbReference>
<organism evidence="5">
    <name type="scientific">Tanacetum cinerariifolium</name>
    <name type="common">Dalmatian daisy</name>
    <name type="synonym">Chrysanthemum cinerariifolium</name>
    <dbReference type="NCBI Taxonomy" id="118510"/>
    <lineage>
        <taxon>Eukaryota</taxon>
        <taxon>Viridiplantae</taxon>
        <taxon>Streptophyta</taxon>
        <taxon>Embryophyta</taxon>
        <taxon>Tracheophyta</taxon>
        <taxon>Spermatophyta</taxon>
        <taxon>Magnoliopsida</taxon>
        <taxon>eudicotyledons</taxon>
        <taxon>Gunneridae</taxon>
        <taxon>Pentapetalae</taxon>
        <taxon>asterids</taxon>
        <taxon>campanulids</taxon>
        <taxon>Asterales</taxon>
        <taxon>Asteraceae</taxon>
        <taxon>Asteroideae</taxon>
        <taxon>Anthemideae</taxon>
        <taxon>Anthemidinae</taxon>
        <taxon>Tanacetum</taxon>
    </lineage>
</organism>
<proteinExistence type="predicted"/>
<dbReference type="InterPro" id="IPR013103">
    <property type="entry name" value="RVT_2"/>
</dbReference>